<evidence type="ECO:0000256" key="1">
    <source>
        <dbReference type="SAM" id="Phobius"/>
    </source>
</evidence>
<dbReference type="GO" id="GO:0005886">
    <property type="term" value="C:plasma membrane"/>
    <property type="evidence" value="ECO:0007669"/>
    <property type="project" value="TreeGrafter"/>
</dbReference>
<dbReference type="InterPro" id="IPR052712">
    <property type="entry name" value="Acid_resist_chaperone_HdeD"/>
</dbReference>
<keyword evidence="1" id="KW-0472">Membrane</keyword>
<accession>A0A7X3FPT9</accession>
<proteinExistence type="predicted"/>
<feature type="transmembrane region" description="Helical" evidence="1">
    <location>
        <begin position="48"/>
        <end position="68"/>
    </location>
</feature>
<gene>
    <name evidence="2" type="ORF">GO014_05035</name>
</gene>
<feature type="transmembrane region" description="Helical" evidence="1">
    <location>
        <begin position="21"/>
        <end position="42"/>
    </location>
</feature>
<comment type="caution">
    <text evidence="2">The sequence shown here is derived from an EMBL/GenBank/DDBJ whole genome shotgun (WGS) entry which is preliminary data.</text>
</comment>
<evidence type="ECO:0000313" key="2">
    <source>
        <dbReference type="EMBL" id="MVS98386.1"/>
    </source>
</evidence>
<evidence type="ECO:0000313" key="3">
    <source>
        <dbReference type="Proteomes" id="UP000438106"/>
    </source>
</evidence>
<dbReference type="Proteomes" id="UP000438106">
    <property type="component" value="Unassembled WGS sequence"/>
</dbReference>
<dbReference type="PANTHER" id="PTHR34989">
    <property type="entry name" value="PROTEIN HDED"/>
    <property type="match status" value="1"/>
</dbReference>
<dbReference type="EMBL" id="WQRF01000001">
    <property type="protein sequence ID" value="MVS98386.1"/>
    <property type="molecule type" value="Genomic_DNA"/>
</dbReference>
<name>A0A7X3FPT9_9HYPH</name>
<dbReference type="InterPro" id="IPR005325">
    <property type="entry name" value="DUF308_memb"/>
</dbReference>
<keyword evidence="1" id="KW-0812">Transmembrane</keyword>
<dbReference type="AlphaFoldDB" id="A0A7X3FPT9"/>
<feature type="transmembrane region" description="Helical" evidence="1">
    <location>
        <begin position="80"/>
        <end position="100"/>
    </location>
</feature>
<feature type="transmembrane region" description="Helical" evidence="1">
    <location>
        <begin position="106"/>
        <end position="130"/>
    </location>
</feature>
<protein>
    <submittedName>
        <fullName evidence="2">HdeD family acid-resistance protein</fullName>
    </submittedName>
</protein>
<dbReference type="Pfam" id="PF03729">
    <property type="entry name" value="DUF308"/>
    <property type="match status" value="1"/>
</dbReference>
<sequence>MTWFKLGDAALSDARNLMLAGNWWIVALRGVLAILFGIGAFVLPGATILALVAVFAAFAILDGALSIAQAVRGARRQERWALLLLNGLVGIAIGVAAAIWPDISILAFVFIMAAWALMSGAVMLGTAICLKTSHGRWLLILGAIVSILYGGLLFVSPFLGALVLTWWIGAHALVLGVI</sequence>
<feature type="transmembrane region" description="Helical" evidence="1">
    <location>
        <begin position="137"/>
        <end position="168"/>
    </location>
</feature>
<keyword evidence="3" id="KW-1185">Reference proteome</keyword>
<keyword evidence="1" id="KW-1133">Transmembrane helix</keyword>
<reference evidence="2 3" key="1">
    <citation type="submission" date="2019-12" db="EMBL/GenBank/DDBJ databases">
        <title>Devosia maris sp. nov., isolated from the deep seawater.</title>
        <authorList>
            <person name="Liu Y."/>
        </authorList>
    </citation>
    <scope>NUCLEOTIDE SEQUENCE [LARGE SCALE GENOMIC DNA]</scope>
    <source>
        <strain evidence="2 3">L53-10-65</strain>
    </source>
</reference>
<dbReference type="PANTHER" id="PTHR34989:SF1">
    <property type="entry name" value="PROTEIN HDED"/>
    <property type="match status" value="1"/>
</dbReference>
<organism evidence="2 3">
    <name type="scientific">Devosia marina</name>
    <dbReference type="NCBI Taxonomy" id="2683198"/>
    <lineage>
        <taxon>Bacteria</taxon>
        <taxon>Pseudomonadati</taxon>
        <taxon>Pseudomonadota</taxon>
        <taxon>Alphaproteobacteria</taxon>
        <taxon>Hyphomicrobiales</taxon>
        <taxon>Devosiaceae</taxon>
        <taxon>Devosia</taxon>
    </lineage>
</organism>